<protein>
    <submittedName>
        <fullName evidence="5">Putative transcriptional regulator</fullName>
    </submittedName>
</protein>
<dbReference type="InterPro" id="IPR032687">
    <property type="entry name" value="AraC-type_N"/>
</dbReference>
<evidence type="ECO:0000313" key="5">
    <source>
        <dbReference type="EMBL" id="CDF86896.1"/>
    </source>
</evidence>
<dbReference type="SUPFAM" id="SSF46689">
    <property type="entry name" value="Homeodomain-like"/>
    <property type="match status" value="1"/>
</dbReference>
<dbReference type="GO" id="GO:0005829">
    <property type="term" value="C:cytosol"/>
    <property type="evidence" value="ECO:0007669"/>
    <property type="project" value="TreeGrafter"/>
</dbReference>
<dbReference type="Gene3D" id="1.10.10.60">
    <property type="entry name" value="Homeodomain-like"/>
    <property type="match status" value="1"/>
</dbReference>
<dbReference type="EMBL" id="HG322950">
    <property type="protein sequence ID" value="CDF86896.1"/>
    <property type="molecule type" value="Genomic_DNA"/>
</dbReference>
<feature type="domain" description="HTH araC/xylS-type" evidence="4">
    <location>
        <begin position="238"/>
        <end position="335"/>
    </location>
</feature>
<dbReference type="eggNOG" id="COG2207">
    <property type="taxonomic scope" value="Bacteria"/>
</dbReference>
<dbReference type="PANTHER" id="PTHR47894">
    <property type="entry name" value="HTH-TYPE TRANSCRIPTIONAL REGULATOR GADX"/>
    <property type="match status" value="1"/>
</dbReference>
<dbReference type="OrthoDB" id="6812034at2"/>
<keyword evidence="3" id="KW-0804">Transcription</keyword>
<dbReference type="InterPro" id="IPR020449">
    <property type="entry name" value="Tscrpt_reg_AraC-type_HTH"/>
</dbReference>
<evidence type="ECO:0000256" key="3">
    <source>
        <dbReference type="ARBA" id="ARBA00023163"/>
    </source>
</evidence>
<dbReference type="PRINTS" id="PR00032">
    <property type="entry name" value="HTHARAC"/>
</dbReference>
<dbReference type="AlphaFoldDB" id="A0A024HPT8"/>
<dbReference type="Proteomes" id="UP000025241">
    <property type="component" value="Chromosome I"/>
</dbReference>
<dbReference type="STRING" id="1301098.PKB_5586"/>
<dbReference type="InterPro" id="IPR018060">
    <property type="entry name" value="HTH_AraC"/>
</dbReference>
<dbReference type="KEGG" id="pkc:PKB_5586"/>
<reference evidence="5 6" key="2">
    <citation type="submission" date="2014-05" db="EMBL/GenBank/DDBJ databases">
        <title>Genome sequence of the 3-chlorobenzoate degrading bacterium Pseudomonas knackmussii B13 shows multiple evidence for horizontal gene transfer.</title>
        <authorList>
            <person name="Miyazaki R."/>
            <person name="Bertelli C."/>
            <person name="Falquet L."/>
            <person name="Robinson-Rechavi M."/>
            <person name="Gharib W."/>
            <person name="Roy S."/>
            <person name="Van der Meer J.R."/>
        </authorList>
    </citation>
    <scope>NUCLEOTIDE SEQUENCE [LARGE SCALE GENOMIC DNA]</scope>
    <source>
        <strain evidence="5 6">B13</strain>
    </source>
</reference>
<dbReference type="PROSITE" id="PS01124">
    <property type="entry name" value="HTH_ARAC_FAMILY_2"/>
    <property type="match status" value="1"/>
</dbReference>
<evidence type="ECO:0000313" key="6">
    <source>
        <dbReference type="Proteomes" id="UP000025241"/>
    </source>
</evidence>
<evidence type="ECO:0000256" key="2">
    <source>
        <dbReference type="ARBA" id="ARBA00023125"/>
    </source>
</evidence>
<dbReference type="Pfam" id="PF12833">
    <property type="entry name" value="HTH_18"/>
    <property type="match status" value="1"/>
</dbReference>
<dbReference type="InterPro" id="IPR009057">
    <property type="entry name" value="Homeodomain-like_sf"/>
</dbReference>
<name>A0A024HPT8_PSEKB</name>
<dbReference type="PATRIC" id="fig|1301098.3.peg.5567"/>
<dbReference type="HOGENOM" id="CLU_047522_1_0_6"/>
<dbReference type="RefSeq" id="WP_043256337.1">
    <property type="nucleotide sequence ID" value="NZ_HG322950.1"/>
</dbReference>
<reference evidence="5 6" key="1">
    <citation type="submission" date="2013-03" db="EMBL/GenBank/DDBJ databases">
        <authorList>
            <person name="Linke B."/>
        </authorList>
    </citation>
    <scope>NUCLEOTIDE SEQUENCE [LARGE SCALE GENOMIC DNA]</scope>
    <source>
        <strain evidence="5 6">B13</strain>
    </source>
</reference>
<keyword evidence="2" id="KW-0238">DNA-binding</keyword>
<accession>A0A024HPT8</accession>
<dbReference type="SMART" id="SM00342">
    <property type="entry name" value="HTH_ARAC"/>
    <property type="match status" value="1"/>
</dbReference>
<sequence>MQPISSAPLTHSATLRRLLYEAMADLGLDPTQVYRDSLHRPRPPLLVSRLLHDEVPQFWRSLAAATGDVDIGLHLGEVMKPRLLDVVGYLLLASRDLGEALQSFLRFQHILSGGFCAQLREQGEHAWLILDIHYQGYPPLRQQMECLMLLFLKLMAFITDDEFRFLGIEFRHAQPVRLREHRRLFGLTPTFDSEHDAVCFPRALLSRPSRTANAGLHAMLSKHAEEELRELRENDLFNRLRYLLGMRLGQADCSLRACAESLGLTEGALQRGLAGLGSSFRELREEVCRQRAIDLLGDGVAIREVARRCGFAELSPFYRAFRRWFGVPPERYRQQLGSRMEEA</sequence>
<evidence type="ECO:0000259" key="4">
    <source>
        <dbReference type="PROSITE" id="PS01124"/>
    </source>
</evidence>
<keyword evidence="1" id="KW-0805">Transcription regulation</keyword>
<organism evidence="5 6">
    <name type="scientific">Pseudomonas knackmussii (strain DSM 6978 / CCUG 54928 / LMG 23759 / B13)</name>
    <dbReference type="NCBI Taxonomy" id="1301098"/>
    <lineage>
        <taxon>Bacteria</taxon>
        <taxon>Pseudomonadati</taxon>
        <taxon>Pseudomonadota</taxon>
        <taxon>Gammaproteobacteria</taxon>
        <taxon>Pseudomonadales</taxon>
        <taxon>Pseudomonadaceae</taxon>
        <taxon>Pseudomonas</taxon>
    </lineage>
</organism>
<dbReference type="Pfam" id="PF12625">
    <property type="entry name" value="Arabinose_bd"/>
    <property type="match status" value="1"/>
</dbReference>
<dbReference type="GO" id="GO:0003700">
    <property type="term" value="F:DNA-binding transcription factor activity"/>
    <property type="evidence" value="ECO:0007669"/>
    <property type="project" value="InterPro"/>
</dbReference>
<keyword evidence="6" id="KW-1185">Reference proteome</keyword>
<evidence type="ECO:0000256" key="1">
    <source>
        <dbReference type="ARBA" id="ARBA00023015"/>
    </source>
</evidence>
<proteinExistence type="predicted"/>
<dbReference type="PANTHER" id="PTHR47894:SF1">
    <property type="entry name" value="HTH-TYPE TRANSCRIPTIONAL REGULATOR VQSM"/>
    <property type="match status" value="1"/>
</dbReference>
<dbReference type="GO" id="GO:0000976">
    <property type="term" value="F:transcription cis-regulatory region binding"/>
    <property type="evidence" value="ECO:0007669"/>
    <property type="project" value="TreeGrafter"/>
</dbReference>
<gene>
    <name evidence="5" type="ORF">PKB_5586</name>
</gene>